<dbReference type="GO" id="GO:0001046">
    <property type="term" value="F:core promoter sequence-specific DNA binding"/>
    <property type="evidence" value="ECO:0007669"/>
    <property type="project" value="TreeGrafter"/>
</dbReference>
<name>A0A4Q1VNU7_9BRAD</name>
<dbReference type="Gene3D" id="1.10.260.40">
    <property type="entry name" value="lambda repressor-like DNA-binding domains"/>
    <property type="match status" value="1"/>
</dbReference>
<dbReference type="InterPro" id="IPR039060">
    <property type="entry name" value="Antitox_HigA"/>
</dbReference>
<protein>
    <recommendedName>
        <fullName evidence="2">HTH cro/C1-type domain-containing protein</fullName>
    </recommendedName>
</protein>
<dbReference type="PANTHER" id="PTHR40455">
    <property type="entry name" value="ANTITOXIN HIGA"/>
    <property type="match status" value="1"/>
</dbReference>
<dbReference type="PANTHER" id="PTHR40455:SF1">
    <property type="entry name" value="ANTITOXIN HIGA"/>
    <property type="match status" value="1"/>
</dbReference>
<dbReference type="InterPro" id="IPR010982">
    <property type="entry name" value="Lambda_DNA-bd_dom_sf"/>
</dbReference>
<dbReference type="RefSeq" id="WP_129267612.1">
    <property type="nucleotide sequence ID" value="NZ_MZXW01000004.1"/>
</dbReference>
<dbReference type="CDD" id="cd00093">
    <property type="entry name" value="HTH_XRE"/>
    <property type="match status" value="1"/>
</dbReference>
<organism evidence="3 4">
    <name type="scientific">Bradyrhizobium betae</name>
    <dbReference type="NCBI Taxonomy" id="244734"/>
    <lineage>
        <taxon>Bacteria</taxon>
        <taxon>Pseudomonadati</taxon>
        <taxon>Pseudomonadota</taxon>
        <taxon>Alphaproteobacteria</taxon>
        <taxon>Hyphomicrobiales</taxon>
        <taxon>Nitrobacteraceae</taxon>
        <taxon>Bradyrhizobium</taxon>
    </lineage>
</organism>
<dbReference type="Gene3D" id="1.10.10.2910">
    <property type="match status" value="1"/>
</dbReference>
<comment type="similarity">
    <text evidence="1">Belongs to the short-chain fatty acyl-CoA assimilation regulator (ScfR) family.</text>
</comment>
<dbReference type="OrthoDB" id="9796786at2"/>
<gene>
    <name evidence="3" type="ORF">B5V03_02185</name>
</gene>
<dbReference type="AlphaFoldDB" id="A0A4Q1VNU7"/>
<dbReference type="SMART" id="SM00530">
    <property type="entry name" value="HTH_XRE"/>
    <property type="match status" value="1"/>
</dbReference>
<comment type="caution">
    <text evidence="3">The sequence shown here is derived from an EMBL/GenBank/DDBJ whole genome shotgun (WGS) entry which is preliminary data.</text>
</comment>
<keyword evidence="4" id="KW-1185">Reference proteome</keyword>
<sequence>MTIKPIRNASDLSATKARLASLLTRNSGEFDDEIEVLTTLVEQFEEKFARVDAPDPIAAIKFRMEEKGLTPRQLEPYIGSRARVSEVLTGKRSLSIDMIRSLHAGLGIPYASLVARQRKTESVDEISGDALRHLNTLGFSLGRDDISHFIPLSLQKAAPSALLRKTRTQRAASKTDQGALLLWQAAVLQRAEALKLASTFDRSQFSQASLRKLAKLSSKIDGIKRVLDNLSHLGIAVIVMPSLPGTFLDGAAMVTSTNAPVVGLTLRYDRADNFWFTLLHELSHICLHYEILVDGHTAFVDDMEIASDDLQEQEADTLAQESLIPSSILEQVVWSPDSSLDDITTVSARAVVPVTVVAGRWQRDHQNYKKFSRLIDRGSVRSFLLPWQNPKWPS</sequence>
<dbReference type="PROSITE" id="PS50943">
    <property type="entry name" value="HTH_CROC1"/>
    <property type="match status" value="1"/>
</dbReference>
<dbReference type="InterPro" id="IPR001387">
    <property type="entry name" value="Cro/C1-type_HTH"/>
</dbReference>
<proteinExistence type="inferred from homology"/>
<accession>A0A4Q1VNU7</accession>
<dbReference type="EMBL" id="MZXW01000004">
    <property type="protein sequence ID" value="RXT54268.1"/>
    <property type="molecule type" value="Genomic_DNA"/>
</dbReference>
<feature type="domain" description="HTH cro/C1-type" evidence="2">
    <location>
        <begin position="60"/>
        <end position="113"/>
    </location>
</feature>
<dbReference type="InterPro" id="IPR010359">
    <property type="entry name" value="IrrE_HExxH"/>
</dbReference>
<evidence type="ECO:0000256" key="1">
    <source>
        <dbReference type="ARBA" id="ARBA00007227"/>
    </source>
</evidence>
<dbReference type="Proteomes" id="UP000290819">
    <property type="component" value="Unassembled WGS sequence"/>
</dbReference>
<evidence type="ECO:0000313" key="3">
    <source>
        <dbReference type="EMBL" id="RXT54268.1"/>
    </source>
</evidence>
<reference evidence="3 4" key="1">
    <citation type="submission" date="2017-03" db="EMBL/GenBank/DDBJ databases">
        <authorList>
            <person name="Safronova V.I."/>
            <person name="Sazanova A.L."/>
            <person name="Chirak E.R."/>
        </authorList>
    </citation>
    <scope>NUCLEOTIDE SEQUENCE [LARGE SCALE GENOMIC DNA]</scope>
    <source>
        <strain evidence="3 4">Opo-243</strain>
    </source>
</reference>
<dbReference type="Pfam" id="PF06114">
    <property type="entry name" value="Peptidase_M78"/>
    <property type="match status" value="1"/>
</dbReference>
<evidence type="ECO:0000313" key="4">
    <source>
        <dbReference type="Proteomes" id="UP000290819"/>
    </source>
</evidence>
<evidence type="ECO:0000259" key="2">
    <source>
        <dbReference type="PROSITE" id="PS50943"/>
    </source>
</evidence>
<dbReference type="SUPFAM" id="SSF47413">
    <property type="entry name" value="lambda repressor-like DNA-binding domains"/>
    <property type="match status" value="1"/>
</dbReference>
<dbReference type="GO" id="GO:0006355">
    <property type="term" value="P:regulation of DNA-templated transcription"/>
    <property type="evidence" value="ECO:0007669"/>
    <property type="project" value="InterPro"/>
</dbReference>
<dbReference type="Pfam" id="PF01381">
    <property type="entry name" value="HTH_3"/>
    <property type="match status" value="1"/>
</dbReference>